<dbReference type="Proteomes" id="UP000309488">
    <property type="component" value="Unassembled WGS sequence"/>
</dbReference>
<feature type="signal peptide" evidence="1">
    <location>
        <begin position="1"/>
        <end position="21"/>
    </location>
</feature>
<proteinExistence type="predicted"/>
<dbReference type="OrthoDB" id="633379at2"/>
<reference evidence="2 3" key="1">
    <citation type="submission" date="2019-04" db="EMBL/GenBank/DDBJ databases">
        <title>Pedobacter sp. RP-3-22 sp. nov., isolated from Arctic soil.</title>
        <authorList>
            <person name="Dahal R.H."/>
            <person name="Kim D.-U."/>
        </authorList>
    </citation>
    <scope>NUCLEOTIDE SEQUENCE [LARGE SCALE GENOMIC DNA]</scope>
    <source>
        <strain evidence="2 3">RP-3-22</strain>
    </source>
</reference>
<protein>
    <recommendedName>
        <fullName evidence="4">Tetratricopeptide repeat protein</fullName>
    </recommendedName>
</protein>
<accession>A0A4U1CQX7</accession>
<evidence type="ECO:0008006" key="4">
    <source>
        <dbReference type="Google" id="ProtNLM"/>
    </source>
</evidence>
<feature type="chain" id="PRO_5020317627" description="Tetratricopeptide repeat protein" evidence="1">
    <location>
        <begin position="22"/>
        <end position="288"/>
    </location>
</feature>
<name>A0A4U1CQX7_9SPHI</name>
<dbReference type="EMBL" id="SWBR01000002">
    <property type="protein sequence ID" value="TKC09856.1"/>
    <property type="molecule type" value="Genomic_DNA"/>
</dbReference>
<organism evidence="2 3">
    <name type="scientific">Pedobacter polaris</name>
    <dbReference type="NCBI Taxonomy" id="2571273"/>
    <lineage>
        <taxon>Bacteria</taxon>
        <taxon>Pseudomonadati</taxon>
        <taxon>Bacteroidota</taxon>
        <taxon>Sphingobacteriia</taxon>
        <taxon>Sphingobacteriales</taxon>
        <taxon>Sphingobacteriaceae</taxon>
        <taxon>Pedobacter</taxon>
    </lineage>
</organism>
<keyword evidence="1" id="KW-0732">Signal</keyword>
<comment type="caution">
    <text evidence="2">The sequence shown here is derived from an EMBL/GenBank/DDBJ whole genome shotgun (WGS) entry which is preliminary data.</text>
</comment>
<dbReference type="RefSeq" id="WP_136839434.1">
    <property type="nucleotide sequence ID" value="NZ_SWBR01000002.1"/>
</dbReference>
<gene>
    <name evidence="2" type="ORF">FA048_06480</name>
</gene>
<evidence type="ECO:0000256" key="1">
    <source>
        <dbReference type="SAM" id="SignalP"/>
    </source>
</evidence>
<keyword evidence="3" id="KW-1185">Reference proteome</keyword>
<evidence type="ECO:0000313" key="2">
    <source>
        <dbReference type="EMBL" id="TKC09856.1"/>
    </source>
</evidence>
<dbReference type="AlphaFoldDB" id="A0A4U1CQX7"/>
<sequence length="288" mass="31796">MIKLIKLLSILLLGFGLKTFAADPAFIVFYNSGKATKTVAGKAVVLKKGDHLQSTDQVVIPEKTQLVLVCANFAVVQLKTKGTKELKTLLAQCNQKAVSASSAYFKYVWNSFSHAHKAPEKDPRAYMKTYGAASRGKGSLITKLYVDTIHYYTGALTIAWTPIKTVPSEFYKGAVDGDAVLVGKASKYAKIDSISTKLKPGVYYWDMQGQQSARRKYLKLWTKDAYQAAVTKILNGIVATTPAEKAYLTGFILEEQHFLAEAAKYYHQAVNMAPANQIYVATLTRFKP</sequence>
<evidence type="ECO:0000313" key="3">
    <source>
        <dbReference type="Proteomes" id="UP000309488"/>
    </source>
</evidence>